<keyword evidence="3" id="KW-1185">Reference proteome</keyword>
<dbReference type="AlphaFoldDB" id="A0A498RIL8"/>
<dbReference type="Pfam" id="PF03551">
    <property type="entry name" value="PadR"/>
    <property type="match status" value="1"/>
</dbReference>
<accession>A0A498RIL8</accession>
<dbReference type="InterPro" id="IPR036388">
    <property type="entry name" value="WH-like_DNA-bd_sf"/>
</dbReference>
<name>A0A498RIL8_9FIRM</name>
<dbReference type="RefSeq" id="WP_122630736.1">
    <property type="nucleotide sequence ID" value="NZ_UPPP01000134.1"/>
</dbReference>
<evidence type="ECO:0000313" key="3">
    <source>
        <dbReference type="Proteomes" id="UP000277811"/>
    </source>
</evidence>
<dbReference type="Gene3D" id="1.10.10.10">
    <property type="entry name" value="Winged helix-like DNA-binding domain superfamily/Winged helix DNA-binding domain"/>
    <property type="match status" value="1"/>
</dbReference>
<dbReference type="PANTHER" id="PTHR43252">
    <property type="entry name" value="TRANSCRIPTIONAL REGULATOR YQJI"/>
    <property type="match status" value="1"/>
</dbReference>
<dbReference type="SUPFAM" id="SSF46785">
    <property type="entry name" value="Winged helix' DNA-binding domain"/>
    <property type="match status" value="1"/>
</dbReference>
<dbReference type="InterPro" id="IPR005149">
    <property type="entry name" value="Tscrpt_reg_PadR_N"/>
</dbReference>
<organism evidence="2 3">
    <name type="scientific">Lucifera butyrica</name>
    <dbReference type="NCBI Taxonomy" id="1351585"/>
    <lineage>
        <taxon>Bacteria</taxon>
        <taxon>Bacillati</taxon>
        <taxon>Bacillota</taxon>
        <taxon>Negativicutes</taxon>
        <taxon>Veillonellales</taxon>
        <taxon>Veillonellaceae</taxon>
        <taxon>Lucifera</taxon>
    </lineage>
</organism>
<dbReference type="PANTHER" id="PTHR43252:SF7">
    <property type="entry name" value="TRANSCRIPTIONAL REGULATOR YQJI"/>
    <property type="match status" value="1"/>
</dbReference>
<dbReference type="OrthoDB" id="1683430at2"/>
<protein>
    <submittedName>
        <fullName evidence="2">Transcription regulator padr n-terminal</fullName>
    </submittedName>
</protein>
<evidence type="ECO:0000259" key="1">
    <source>
        <dbReference type="Pfam" id="PF03551"/>
    </source>
</evidence>
<sequence>MNQDTDHRTWMKIILALYILKILQAEGPMHGNKLAEEVKRRSLSTIIPNPNALYPLLRILEERGYITGHWEHPSKRSKRAYSITEAGIEHIPSLQERVTNRFNQVQHTMNILRKDLLEADGGEPE</sequence>
<evidence type="ECO:0000313" key="2">
    <source>
        <dbReference type="EMBL" id="VBB09892.1"/>
    </source>
</evidence>
<gene>
    <name evidence="2" type="ORF">LUCI_5190</name>
</gene>
<reference evidence="2 3" key="1">
    <citation type="submission" date="2018-06" db="EMBL/GenBank/DDBJ databases">
        <authorList>
            <person name="Strepis N."/>
        </authorList>
    </citation>
    <scope>NUCLEOTIDE SEQUENCE [LARGE SCALE GENOMIC DNA]</scope>
    <source>
        <strain evidence="2">LUCI</strain>
    </source>
</reference>
<dbReference type="InterPro" id="IPR036390">
    <property type="entry name" value="WH_DNA-bd_sf"/>
</dbReference>
<feature type="domain" description="Transcription regulator PadR N-terminal" evidence="1">
    <location>
        <begin position="19"/>
        <end position="89"/>
    </location>
</feature>
<dbReference type="Proteomes" id="UP000277811">
    <property type="component" value="Unassembled WGS sequence"/>
</dbReference>
<proteinExistence type="predicted"/>
<dbReference type="EMBL" id="UPPP01000134">
    <property type="protein sequence ID" value="VBB09892.1"/>
    <property type="molecule type" value="Genomic_DNA"/>
</dbReference>